<evidence type="ECO:0000256" key="8">
    <source>
        <dbReference type="SAM" id="MobiDB-lite"/>
    </source>
</evidence>
<dbReference type="SUPFAM" id="SSF57667">
    <property type="entry name" value="beta-beta-alpha zinc fingers"/>
    <property type="match status" value="4"/>
</dbReference>
<feature type="region of interest" description="Disordered" evidence="8">
    <location>
        <begin position="634"/>
        <end position="659"/>
    </location>
</feature>
<dbReference type="PROSITE" id="PS50157">
    <property type="entry name" value="ZINC_FINGER_C2H2_2"/>
    <property type="match status" value="6"/>
</dbReference>
<dbReference type="EMBL" id="ODYU01007522">
    <property type="protein sequence ID" value="SOQ50370.1"/>
    <property type="molecule type" value="Genomic_DNA"/>
</dbReference>
<dbReference type="SMART" id="SM00355">
    <property type="entry name" value="ZnF_C2H2"/>
    <property type="match status" value="8"/>
</dbReference>
<dbReference type="FunFam" id="3.30.160.60:FF:000446">
    <property type="entry name" value="Zinc finger protein"/>
    <property type="match status" value="2"/>
</dbReference>
<evidence type="ECO:0000256" key="7">
    <source>
        <dbReference type="PROSITE-ProRule" id="PRU00042"/>
    </source>
</evidence>
<feature type="domain" description="C2H2-type" evidence="9">
    <location>
        <begin position="537"/>
        <end position="564"/>
    </location>
</feature>
<evidence type="ECO:0000256" key="1">
    <source>
        <dbReference type="ARBA" id="ARBA00004123"/>
    </source>
</evidence>
<feature type="domain" description="C2H2-type" evidence="9">
    <location>
        <begin position="396"/>
        <end position="423"/>
    </location>
</feature>
<feature type="domain" description="C2H2-type" evidence="9">
    <location>
        <begin position="509"/>
        <end position="536"/>
    </location>
</feature>
<gene>
    <name evidence="10" type="ORF">SFRICE_002780</name>
</gene>
<keyword evidence="5" id="KW-0862">Zinc</keyword>
<feature type="domain" description="C2H2-type" evidence="9">
    <location>
        <begin position="453"/>
        <end position="480"/>
    </location>
</feature>
<evidence type="ECO:0000256" key="2">
    <source>
        <dbReference type="ARBA" id="ARBA00022723"/>
    </source>
</evidence>
<dbReference type="InterPro" id="IPR050331">
    <property type="entry name" value="Zinc_finger"/>
</dbReference>
<evidence type="ECO:0000256" key="6">
    <source>
        <dbReference type="ARBA" id="ARBA00023242"/>
    </source>
</evidence>
<accession>A0A2H1WBD6</accession>
<dbReference type="GO" id="GO:0010468">
    <property type="term" value="P:regulation of gene expression"/>
    <property type="evidence" value="ECO:0007669"/>
    <property type="project" value="TreeGrafter"/>
</dbReference>
<keyword evidence="6" id="KW-0539">Nucleus</keyword>
<dbReference type="Pfam" id="PF13912">
    <property type="entry name" value="zf-C2H2_6"/>
    <property type="match status" value="2"/>
</dbReference>
<dbReference type="GO" id="GO:0008270">
    <property type="term" value="F:zinc ion binding"/>
    <property type="evidence" value="ECO:0007669"/>
    <property type="project" value="UniProtKB-KW"/>
</dbReference>
<evidence type="ECO:0000256" key="3">
    <source>
        <dbReference type="ARBA" id="ARBA00022737"/>
    </source>
</evidence>
<dbReference type="PROSITE" id="PS00028">
    <property type="entry name" value="ZINC_FINGER_C2H2_1"/>
    <property type="match status" value="6"/>
</dbReference>
<dbReference type="Pfam" id="PF00096">
    <property type="entry name" value="zf-C2H2"/>
    <property type="match status" value="4"/>
</dbReference>
<comment type="subcellular location">
    <subcellularLocation>
        <location evidence="1">Nucleus</location>
    </subcellularLocation>
</comment>
<dbReference type="AlphaFoldDB" id="A0A2H1WBD6"/>
<dbReference type="InterPro" id="IPR013087">
    <property type="entry name" value="Znf_C2H2_type"/>
</dbReference>
<keyword evidence="4 7" id="KW-0863">Zinc-finger</keyword>
<evidence type="ECO:0000259" key="9">
    <source>
        <dbReference type="PROSITE" id="PS50157"/>
    </source>
</evidence>
<evidence type="ECO:0000256" key="5">
    <source>
        <dbReference type="ARBA" id="ARBA00022833"/>
    </source>
</evidence>
<sequence>MNACVTRVLELGLSVARRGVTVPQFVPTTIAELYNFVKKSFDNLLLSYVNGKITSALLENVIRLAKFFVVKRNVEVDNNKLYRGQIGCVIEMAETSTMNSDNKVEQNEKKQSMEDIKTESEVQVKHEQLECVTCASRSHDCVDIYSTRTLASGAKLTTFLHKYTQTDLASLQACSKYMCKTCYDLINVLEQAELEYFKLKETFEAIISKNPLFESHGAQPVKLTAVKAEFECDDDDDDYVCDNLDGDDSDDEPLATQSKRKRYKLEKKKKKVSSNKRKSKANSDSWKCDECGVKGSSGGEVGLAAHKLAVHTLDDTATVLPEVKIENSAEGSQSPLYNNGYGNCLKVEIDNCDDYSLAVDDLSNDAQPVKKKLLGRPVKTKMKTAQTRSKKVKVIHQCDQCDAKYSSLARLEQHKQKHDGSKPPYICEVCGAHYKHKRACDIHIALHKGISDWKCEECNKLFPSKNALQRHNNIHTGKLNYQCDLCGKSFIHTSSFKMHKLSHSGLKPHACDVCGLALMTRSHLKRHKRVHSGEKRHECAVCGKRFSERYNLAAHSKSHDASDTAPAAPRRHLFRCPYCPERFERRYMLERHVSCVHGRTLERPPPTPRNTMSKLLKAQAQRALPHHAPVATAALANGQNADTKDDRSSDSRTTPITPQKLIAQLSSTSSVVGGAWGSTYAAEFLRHEYPH</sequence>
<dbReference type="PANTHER" id="PTHR16515">
    <property type="entry name" value="PR DOMAIN ZINC FINGER PROTEIN"/>
    <property type="match status" value="1"/>
</dbReference>
<reference evidence="10" key="1">
    <citation type="submission" date="2016-07" db="EMBL/GenBank/DDBJ databases">
        <authorList>
            <person name="Bretaudeau A."/>
        </authorList>
    </citation>
    <scope>NUCLEOTIDE SEQUENCE</scope>
    <source>
        <strain evidence="10">Rice</strain>
        <tissue evidence="10">Whole body</tissue>
    </source>
</reference>
<evidence type="ECO:0000313" key="10">
    <source>
        <dbReference type="EMBL" id="SOQ50370.1"/>
    </source>
</evidence>
<dbReference type="GO" id="GO:0005634">
    <property type="term" value="C:nucleus"/>
    <property type="evidence" value="ECO:0007669"/>
    <property type="project" value="UniProtKB-SubCell"/>
</dbReference>
<dbReference type="InterPro" id="IPR036236">
    <property type="entry name" value="Znf_C2H2_sf"/>
</dbReference>
<protein>
    <submittedName>
        <fullName evidence="10">SFRICE_002780</fullName>
    </submittedName>
</protein>
<feature type="region of interest" description="Disordered" evidence="8">
    <location>
        <begin position="266"/>
        <end position="286"/>
    </location>
</feature>
<organism evidence="10">
    <name type="scientific">Spodoptera frugiperda</name>
    <name type="common">Fall armyworm</name>
    <dbReference type="NCBI Taxonomy" id="7108"/>
    <lineage>
        <taxon>Eukaryota</taxon>
        <taxon>Metazoa</taxon>
        <taxon>Ecdysozoa</taxon>
        <taxon>Arthropoda</taxon>
        <taxon>Hexapoda</taxon>
        <taxon>Insecta</taxon>
        <taxon>Pterygota</taxon>
        <taxon>Neoptera</taxon>
        <taxon>Endopterygota</taxon>
        <taxon>Lepidoptera</taxon>
        <taxon>Glossata</taxon>
        <taxon>Ditrysia</taxon>
        <taxon>Noctuoidea</taxon>
        <taxon>Noctuidae</taxon>
        <taxon>Amphipyrinae</taxon>
        <taxon>Spodoptera</taxon>
    </lineage>
</organism>
<dbReference type="Gene3D" id="3.30.160.60">
    <property type="entry name" value="Classic Zinc Finger"/>
    <property type="match status" value="5"/>
</dbReference>
<feature type="domain" description="C2H2-type" evidence="9">
    <location>
        <begin position="481"/>
        <end position="508"/>
    </location>
</feature>
<keyword evidence="3" id="KW-0677">Repeat</keyword>
<evidence type="ECO:0000256" key="4">
    <source>
        <dbReference type="ARBA" id="ARBA00022771"/>
    </source>
</evidence>
<keyword evidence="2" id="KW-0479">Metal-binding</keyword>
<proteinExistence type="predicted"/>
<dbReference type="PANTHER" id="PTHR16515:SF66">
    <property type="entry name" value="C2H2-TYPE DOMAIN-CONTAINING PROTEIN"/>
    <property type="match status" value="1"/>
</dbReference>
<name>A0A2H1WBD6_SPOFR</name>
<feature type="domain" description="C2H2-type" evidence="9">
    <location>
        <begin position="574"/>
        <end position="604"/>
    </location>
</feature>
<feature type="compositionally biased region" description="Basic residues" evidence="8">
    <location>
        <begin position="266"/>
        <end position="280"/>
    </location>
</feature>